<dbReference type="PANTHER" id="PTHR37423:SF2">
    <property type="entry name" value="MEMBRANE-BOUND LYTIC MUREIN TRANSGLYCOSYLASE C"/>
    <property type="match status" value="1"/>
</dbReference>
<dbReference type="Pfam" id="PF01464">
    <property type="entry name" value="SLT"/>
    <property type="match status" value="1"/>
</dbReference>
<evidence type="ECO:0000259" key="1">
    <source>
        <dbReference type="Pfam" id="PF01464"/>
    </source>
</evidence>
<proteinExistence type="predicted"/>
<comment type="caution">
    <text evidence="2">The sequence shown here is derived from an EMBL/GenBank/DDBJ whole genome shotgun (WGS) entry which is preliminary data.</text>
</comment>
<accession>A0ABS6JSQ8</accession>
<keyword evidence="3" id="KW-1185">Reference proteome</keyword>
<dbReference type="PANTHER" id="PTHR37423">
    <property type="entry name" value="SOLUBLE LYTIC MUREIN TRANSGLYCOSYLASE-RELATED"/>
    <property type="match status" value="1"/>
</dbReference>
<gene>
    <name evidence="2" type="ORF">KS407_09085</name>
</gene>
<protein>
    <submittedName>
        <fullName evidence="2">Transglycosylase SLT domain-containing protein</fullName>
    </submittedName>
</protein>
<evidence type="ECO:0000313" key="3">
    <source>
        <dbReference type="Proteomes" id="UP000790580"/>
    </source>
</evidence>
<dbReference type="EMBL" id="JAHQCR010000036">
    <property type="protein sequence ID" value="MBU9721598.1"/>
    <property type="molecule type" value="Genomic_DNA"/>
</dbReference>
<dbReference type="InterPro" id="IPR023346">
    <property type="entry name" value="Lysozyme-like_dom_sf"/>
</dbReference>
<dbReference type="Proteomes" id="UP000790580">
    <property type="component" value="Unassembled WGS sequence"/>
</dbReference>
<sequence length="225" mass="25774">MEFQMANVLDKREQERVEFAEALEIEGLKATVEMKQTLNEDVTEGRVEEVAGFLAWETANEVADYLYEDSDGKFEKEWGRFLTLEALDKDIDPFLIYELLRVETGGTFSPDVVGPQTRYGRAYGLAQFMKNTGPWVAEMADLPYDHDMLFDPLYSIQLAVTYLDFLYNRYGDWDQALTAYHRGIYGMKNYVRANGNAKSWYAVEIQEAAKERDDSAVVALMSASE</sequence>
<dbReference type="Gene3D" id="1.10.530.10">
    <property type="match status" value="1"/>
</dbReference>
<feature type="domain" description="Transglycosylase SLT" evidence="1">
    <location>
        <begin position="88"/>
        <end position="200"/>
    </location>
</feature>
<dbReference type="InterPro" id="IPR008258">
    <property type="entry name" value="Transglycosylase_SLT_dom_1"/>
</dbReference>
<organism evidence="2 3">
    <name type="scientific">Evansella alkalicola</name>
    <dbReference type="NCBI Taxonomy" id="745819"/>
    <lineage>
        <taxon>Bacteria</taxon>
        <taxon>Bacillati</taxon>
        <taxon>Bacillota</taxon>
        <taxon>Bacilli</taxon>
        <taxon>Bacillales</taxon>
        <taxon>Bacillaceae</taxon>
        <taxon>Evansella</taxon>
    </lineage>
</organism>
<name>A0ABS6JSQ8_9BACI</name>
<evidence type="ECO:0000313" key="2">
    <source>
        <dbReference type="EMBL" id="MBU9721598.1"/>
    </source>
</evidence>
<reference evidence="2 3" key="1">
    <citation type="submission" date="2021-06" db="EMBL/GenBank/DDBJ databases">
        <title>Bacillus sp. RD4P76, an endophyte from a halophyte.</title>
        <authorList>
            <person name="Sun J.-Q."/>
        </authorList>
    </citation>
    <scope>NUCLEOTIDE SEQUENCE [LARGE SCALE GENOMIC DNA]</scope>
    <source>
        <strain evidence="2 3">JCM 17098</strain>
    </source>
</reference>
<dbReference type="SUPFAM" id="SSF53955">
    <property type="entry name" value="Lysozyme-like"/>
    <property type="match status" value="1"/>
</dbReference>